<protein>
    <submittedName>
        <fullName evidence="1">Uncharacterized protein</fullName>
    </submittedName>
</protein>
<keyword evidence="1" id="KW-0614">Plasmid</keyword>
<proteinExistence type="predicted"/>
<evidence type="ECO:0000313" key="1">
    <source>
        <dbReference type="EMBL" id="ABM97050.1"/>
    </source>
</evidence>
<dbReference type="KEGG" id="mpt:Mpe_B0275"/>
<accession>A2SNB1</accession>
<evidence type="ECO:0000313" key="2">
    <source>
        <dbReference type="Proteomes" id="UP000000366"/>
    </source>
</evidence>
<keyword evidence="2" id="KW-1185">Reference proteome</keyword>
<dbReference type="AlphaFoldDB" id="A2SNB1"/>
<gene>
    <name evidence="1" type="ordered locus">Mpe_B0275</name>
</gene>
<geneLocation type="plasmid" evidence="1 2">
    <name>RPME01</name>
</geneLocation>
<dbReference type="EMBL" id="CP000556">
    <property type="protein sequence ID" value="ABM97050.1"/>
    <property type="molecule type" value="Genomic_DNA"/>
</dbReference>
<sequence>MAAPAFKPGMWAMSADEVYKPMLGRIRDVHSDGSIDVVIYAADGQRRGRVSPAMGGPRGFEPCCGAQNWIPIERPNFELLATKRYDYRDCLKPLVAEEP</sequence>
<dbReference type="RefSeq" id="WP_011831638.1">
    <property type="nucleotide sequence ID" value="NC_008826.1"/>
</dbReference>
<dbReference type="Proteomes" id="UP000000366">
    <property type="component" value="Plasmid RPME01"/>
</dbReference>
<reference evidence="1 2" key="1">
    <citation type="journal article" date="2007" name="J. Bacteriol.">
        <title>Whole-genome analysis of the methyl tert-butyl ether-degrading beta-proteobacterium Methylibium petroleiphilum PM1.</title>
        <authorList>
            <person name="Kane S.R."/>
            <person name="Chakicherla A.Y."/>
            <person name="Chain P.S.G."/>
            <person name="Schmidt R."/>
            <person name="Shin M.W."/>
            <person name="Legler T.C."/>
            <person name="Scow K.M."/>
            <person name="Larimer F.W."/>
            <person name="Lucas S.M."/>
            <person name="Richardson P.M."/>
            <person name="Hristova K.R."/>
        </authorList>
    </citation>
    <scope>NUCLEOTIDE SEQUENCE [LARGE SCALE GENOMIC DNA]</scope>
    <source>
        <strain evidence="2">ATCC BAA-1232 / LMG 22953 / PM1</strain>
        <plasmid evidence="1 2">RPME01</plasmid>
    </source>
</reference>
<dbReference type="HOGENOM" id="CLU_2317078_0_0_4"/>
<name>A2SNB1_METPP</name>
<organism evidence="1 2">
    <name type="scientific">Methylibium petroleiphilum (strain ATCC BAA-1232 / LMG 22953 / PM1)</name>
    <dbReference type="NCBI Taxonomy" id="420662"/>
    <lineage>
        <taxon>Bacteria</taxon>
        <taxon>Pseudomonadati</taxon>
        <taxon>Pseudomonadota</taxon>
        <taxon>Betaproteobacteria</taxon>
        <taxon>Burkholderiales</taxon>
        <taxon>Sphaerotilaceae</taxon>
        <taxon>Methylibium</taxon>
    </lineage>
</organism>